<dbReference type="Pfam" id="PF25106">
    <property type="entry name" value="VWA_4"/>
    <property type="match status" value="1"/>
</dbReference>
<evidence type="ECO:0000256" key="2">
    <source>
        <dbReference type="ARBA" id="ARBA00022525"/>
    </source>
</evidence>
<dbReference type="InterPro" id="IPR002035">
    <property type="entry name" value="VWF_A"/>
</dbReference>
<dbReference type="InterPro" id="IPR056861">
    <property type="entry name" value="HMCN1-like_VWA"/>
</dbReference>
<dbReference type="PROSITE" id="PS50234">
    <property type="entry name" value="VWFA"/>
    <property type="match status" value="1"/>
</dbReference>
<dbReference type="PANTHER" id="PTHR47763:SF1">
    <property type="entry name" value="DUF659 DOMAIN-CONTAINING PROTEIN"/>
    <property type="match status" value="1"/>
</dbReference>
<organism evidence="5 6">
    <name type="scientific">Tritrichomonas musculus</name>
    <dbReference type="NCBI Taxonomy" id="1915356"/>
    <lineage>
        <taxon>Eukaryota</taxon>
        <taxon>Metamonada</taxon>
        <taxon>Parabasalia</taxon>
        <taxon>Tritrichomonadida</taxon>
        <taxon>Tritrichomonadidae</taxon>
        <taxon>Tritrichomonas</taxon>
    </lineage>
</organism>
<comment type="caution">
    <text evidence="5">The sequence shown here is derived from an EMBL/GenBank/DDBJ whole genome shotgun (WGS) entry which is preliminary data.</text>
</comment>
<proteinExistence type="predicted"/>
<evidence type="ECO:0000256" key="1">
    <source>
        <dbReference type="ARBA" id="ARBA00004613"/>
    </source>
</evidence>
<comment type="subcellular location">
    <subcellularLocation>
        <location evidence="1">Secreted</location>
    </subcellularLocation>
</comment>
<keyword evidence="3" id="KW-0732">Signal</keyword>
<dbReference type="InterPro" id="IPR052969">
    <property type="entry name" value="Thr-specific_kinase-like"/>
</dbReference>
<dbReference type="SUPFAM" id="SSF53300">
    <property type="entry name" value="vWA-like"/>
    <property type="match status" value="1"/>
</dbReference>
<dbReference type="EMBL" id="JAPFFF010000051">
    <property type="protein sequence ID" value="KAK8839404.1"/>
    <property type="molecule type" value="Genomic_DNA"/>
</dbReference>
<gene>
    <name evidence="5" type="ORF">M9Y10_031753</name>
</gene>
<dbReference type="Proteomes" id="UP001470230">
    <property type="component" value="Unassembled WGS sequence"/>
</dbReference>
<accession>A0ABR2GZP7</accession>
<reference evidence="5 6" key="1">
    <citation type="submission" date="2024-04" db="EMBL/GenBank/DDBJ databases">
        <title>Tritrichomonas musculus Genome.</title>
        <authorList>
            <person name="Alves-Ferreira E."/>
            <person name="Grigg M."/>
            <person name="Lorenzi H."/>
            <person name="Galac M."/>
        </authorList>
    </citation>
    <scope>NUCLEOTIDE SEQUENCE [LARGE SCALE GENOMIC DNA]</scope>
    <source>
        <strain evidence="5 6">EAF2021</strain>
    </source>
</reference>
<evidence type="ECO:0000313" key="6">
    <source>
        <dbReference type="Proteomes" id="UP001470230"/>
    </source>
</evidence>
<evidence type="ECO:0000313" key="5">
    <source>
        <dbReference type="EMBL" id="KAK8839404.1"/>
    </source>
</evidence>
<dbReference type="CDD" id="cd00198">
    <property type="entry name" value="vWFA"/>
    <property type="match status" value="1"/>
</dbReference>
<name>A0ABR2GZP7_9EUKA</name>
<dbReference type="Gene3D" id="3.40.50.410">
    <property type="entry name" value="von Willebrand factor, type A domain"/>
    <property type="match status" value="1"/>
</dbReference>
<evidence type="ECO:0000256" key="3">
    <source>
        <dbReference type="ARBA" id="ARBA00022729"/>
    </source>
</evidence>
<feature type="domain" description="VWFA" evidence="4">
    <location>
        <begin position="14"/>
        <end position="211"/>
    </location>
</feature>
<keyword evidence="6" id="KW-1185">Reference proteome</keyword>
<protein>
    <recommendedName>
        <fullName evidence="4">VWFA domain-containing protein</fullName>
    </recommendedName>
</protein>
<dbReference type="InterPro" id="IPR036465">
    <property type="entry name" value="vWFA_dom_sf"/>
</dbReference>
<keyword evidence="2" id="KW-0964">Secreted</keyword>
<dbReference type="PANTHER" id="PTHR47763">
    <property type="entry name" value="ALPHA-PROTEIN KINASE VWKA"/>
    <property type="match status" value="1"/>
</dbReference>
<evidence type="ECO:0000259" key="4">
    <source>
        <dbReference type="PROSITE" id="PS50234"/>
    </source>
</evidence>
<sequence length="226" mass="25547">MSKVKGTKRTRKMDVLFLIDSTQSMSSAIQAAHNKAEDLAFDLSNMRYRDVSFRFGCICYRDPVDSFLDVHQFFDFDPDIENLSVYLGKVEAFGGGDIPEDFVGAIELTLNKLSWDEDARKGIIWIADAPAHGKRFCGEENHQEEEPKLEKLVKELAEKKFYFSGISINGGVDQTFAEMKKIFDENGGKSFRIQSFSPDPKGEITDIEETLSKSTIDIVDDALKDF</sequence>